<evidence type="ECO:0000313" key="8">
    <source>
        <dbReference type="Proteomes" id="UP001197093"/>
    </source>
</evidence>
<dbReference type="PANTHER" id="PTHR24161">
    <property type="entry name" value="ANK_REP_REGION DOMAIN-CONTAINING PROTEIN-RELATED"/>
    <property type="match status" value="1"/>
</dbReference>
<dbReference type="Pfam" id="PF22939">
    <property type="entry name" value="WHD_GPIID"/>
    <property type="match status" value="1"/>
</dbReference>
<evidence type="ECO:0000256" key="1">
    <source>
        <dbReference type="ARBA" id="ARBA00012210"/>
    </source>
</evidence>
<feature type="repeat" description="ANK" evidence="4">
    <location>
        <begin position="546"/>
        <end position="574"/>
    </location>
</feature>
<proteinExistence type="predicted"/>
<evidence type="ECO:0000256" key="2">
    <source>
        <dbReference type="ARBA" id="ARBA00022737"/>
    </source>
</evidence>
<protein>
    <recommendedName>
        <fullName evidence="1">protein S-acyltransferase</fullName>
        <ecNumber evidence="1">2.3.1.225</ecNumber>
    </recommendedName>
</protein>
<feature type="repeat" description="ANK" evidence="4">
    <location>
        <begin position="615"/>
        <end position="647"/>
    </location>
</feature>
<keyword evidence="8" id="KW-1185">Reference proteome</keyword>
<dbReference type="SMART" id="SM00248">
    <property type="entry name" value="ANK"/>
    <property type="match status" value="12"/>
</dbReference>
<feature type="domain" description="GPI inositol-deacylase winged helix" evidence="5">
    <location>
        <begin position="235"/>
        <end position="317"/>
    </location>
</feature>
<dbReference type="InterPro" id="IPR002110">
    <property type="entry name" value="Ankyrin_rpt"/>
</dbReference>
<dbReference type="InterPro" id="IPR027417">
    <property type="entry name" value="P-loop_NTPase"/>
</dbReference>
<dbReference type="Pfam" id="PF24883">
    <property type="entry name" value="NPHP3_N"/>
    <property type="match status" value="1"/>
</dbReference>
<name>A0AAD4HZR4_9PEZI</name>
<evidence type="ECO:0000256" key="3">
    <source>
        <dbReference type="ARBA" id="ARBA00023043"/>
    </source>
</evidence>
<dbReference type="Pfam" id="PF00023">
    <property type="entry name" value="Ank"/>
    <property type="match status" value="1"/>
</dbReference>
<dbReference type="Proteomes" id="UP001197093">
    <property type="component" value="Unassembled WGS sequence"/>
</dbReference>
<dbReference type="GO" id="GO:0019706">
    <property type="term" value="F:protein-cysteine S-palmitoyltransferase activity"/>
    <property type="evidence" value="ECO:0007669"/>
    <property type="project" value="UniProtKB-EC"/>
</dbReference>
<sequence>MVKYSSKDFACLYVYFDYAEQRQQTYEKLLADLLCQLLRLRDHVTPEVEAVYDNLTANGIPPGPDEYLDMIKSEIKTFAQVFIVVDALDECLDEPPEHTAINFVRAMDQLPKRARILFTSRPMTTINDRIKADRKISVRTNINDLTAYFENRINNNESLKKLVEKGTQKNPRFFQNAVDTIIARSQGIFLLAQLHVASLASKRTLEDLELGIVELHTDLDAVYAKALGQIQHQAKWKRDLAIKVLNWLVYAERPLSLDELIHALGVNEADNELHRDRLLTEQDITLACAGIVLADPDRRTVSLTHHTAVEYLRNSGILQESQSYLATTCLVYICFDDFSAALHNLEERDDRLKQYPFLRYAVDYWGNHVARGVRDAVSQLAWNFLTNTKKLESAFQVMSGFPFRQESDVTGLHIAAYFGLTALVQEGFRNRGQLFAINAATRSGETALHWAARYRQTRFLQLLVDEDADLNLTDNIRSRNQSALHRAVANRDADSVKVLLESRRCELHRPDAHNWTPLRWAAAQGHGSLVKLLLSHGARVDDADTDGWTALRWAVRRDHMHVAKILISAGADVESPLGGDQDGRTFLQWVASEGRDPLVRLLVKRGVDVDAADERGWTALRWAVEYGRGTAARLLLQGGASLSKTDIHGFAPLHAAVQRWSPAGGGGAQLSLLRMLFEQQQQQQQQQHRSRTAGVNARTRNGFTPLHIAALHGYTPVVWLLLEKRADPTKQDSTGCTPLHCAAAGDHVDVSELLLASQRGGTRLARVVDNEMRTALHAAASGGSQAMVRVLLDGGALPIIDVRDYEGYTPLHLAVKKQYLDVVSCLVKGRANVNMVDDRGRTVLHSAMDDGNMGIIKALLAAENVDPTIKDAKGLTAWDVAKRRGLDMKVLERKVNDKETPTCMKAAQ</sequence>
<dbReference type="InterPro" id="IPR036770">
    <property type="entry name" value="Ankyrin_rpt-contain_sf"/>
</dbReference>
<dbReference type="PANTHER" id="PTHR24161:SF85">
    <property type="entry name" value="PALMITOYLTRANSFERASE HIP14"/>
    <property type="match status" value="1"/>
</dbReference>
<accession>A0AAD4HZR4</accession>
<organism evidence="7 8">
    <name type="scientific">Staphylotrichum longicolle</name>
    <dbReference type="NCBI Taxonomy" id="669026"/>
    <lineage>
        <taxon>Eukaryota</taxon>
        <taxon>Fungi</taxon>
        <taxon>Dikarya</taxon>
        <taxon>Ascomycota</taxon>
        <taxon>Pezizomycotina</taxon>
        <taxon>Sordariomycetes</taxon>
        <taxon>Sordariomycetidae</taxon>
        <taxon>Sordariales</taxon>
        <taxon>Chaetomiaceae</taxon>
        <taxon>Staphylotrichum</taxon>
    </lineage>
</organism>
<feature type="repeat" description="ANK" evidence="4">
    <location>
        <begin position="806"/>
        <end position="838"/>
    </location>
</feature>
<dbReference type="Gene3D" id="3.40.50.300">
    <property type="entry name" value="P-loop containing nucleotide triphosphate hydrolases"/>
    <property type="match status" value="1"/>
</dbReference>
<dbReference type="EC" id="2.3.1.225" evidence="1"/>
<dbReference type="Gene3D" id="1.25.40.20">
    <property type="entry name" value="Ankyrin repeat-containing domain"/>
    <property type="match status" value="3"/>
</dbReference>
<keyword evidence="3 4" id="KW-0040">ANK repeat</keyword>
<dbReference type="SUPFAM" id="SSF48403">
    <property type="entry name" value="Ankyrin repeat"/>
    <property type="match status" value="2"/>
</dbReference>
<evidence type="ECO:0000256" key="4">
    <source>
        <dbReference type="PROSITE-ProRule" id="PRU00023"/>
    </source>
</evidence>
<feature type="domain" description="Nephrocystin 3-like N-terminal" evidence="6">
    <location>
        <begin position="6"/>
        <end position="121"/>
    </location>
</feature>
<gene>
    <name evidence="7" type="ORF">NEMBOFW57_000327</name>
</gene>
<feature type="repeat" description="ANK" evidence="4">
    <location>
        <begin position="582"/>
        <end position="614"/>
    </location>
</feature>
<dbReference type="PROSITE" id="PS50297">
    <property type="entry name" value="ANK_REP_REGION"/>
    <property type="match status" value="9"/>
</dbReference>
<dbReference type="PROSITE" id="PS50088">
    <property type="entry name" value="ANK_REPEAT"/>
    <property type="match status" value="9"/>
</dbReference>
<feature type="repeat" description="ANK" evidence="4">
    <location>
        <begin position="443"/>
        <end position="475"/>
    </location>
</feature>
<feature type="repeat" description="ANK" evidence="4">
    <location>
        <begin position="734"/>
        <end position="755"/>
    </location>
</feature>
<dbReference type="InterPro" id="IPR056884">
    <property type="entry name" value="NPHP3-like_N"/>
</dbReference>
<evidence type="ECO:0000259" key="5">
    <source>
        <dbReference type="Pfam" id="PF22939"/>
    </source>
</evidence>
<evidence type="ECO:0000313" key="7">
    <source>
        <dbReference type="EMBL" id="KAG7290327.1"/>
    </source>
</evidence>
<keyword evidence="2" id="KW-0677">Repeat</keyword>
<dbReference type="InterPro" id="IPR054471">
    <property type="entry name" value="GPIID_WHD"/>
</dbReference>
<reference evidence="7" key="1">
    <citation type="submission" date="2023-02" db="EMBL/GenBank/DDBJ databases">
        <authorList>
            <person name="Palmer J.M."/>
        </authorList>
    </citation>
    <scope>NUCLEOTIDE SEQUENCE</scope>
    <source>
        <strain evidence="7">FW57</strain>
    </source>
</reference>
<comment type="caution">
    <text evidence="7">The sequence shown here is derived from an EMBL/GenBank/DDBJ whole genome shotgun (WGS) entry which is preliminary data.</text>
</comment>
<dbReference type="Pfam" id="PF12796">
    <property type="entry name" value="Ank_2"/>
    <property type="match status" value="5"/>
</dbReference>
<feature type="repeat" description="ANK" evidence="4">
    <location>
        <begin position="771"/>
        <end position="796"/>
    </location>
</feature>
<feature type="repeat" description="ANK" evidence="4">
    <location>
        <begin position="513"/>
        <end position="545"/>
    </location>
</feature>
<evidence type="ECO:0000259" key="6">
    <source>
        <dbReference type="Pfam" id="PF24883"/>
    </source>
</evidence>
<feature type="repeat" description="ANK" evidence="4">
    <location>
        <begin position="701"/>
        <end position="733"/>
    </location>
</feature>
<dbReference type="EMBL" id="JAHCVI010000001">
    <property type="protein sequence ID" value="KAG7290327.1"/>
    <property type="molecule type" value="Genomic_DNA"/>
</dbReference>
<dbReference type="AlphaFoldDB" id="A0AAD4HZR4"/>